<evidence type="ECO:0000313" key="2">
    <source>
        <dbReference type="EMBL" id="CAH0533483.1"/>
    </source>
</evidence>
<evidence type="ECO:0000313" key="3">
    <source>
        <dbReference type="Proteomes" id="UP000838672"/>
    </source>
</evidence>
<keyword evidence="1" id="KW-0472">Membrane</keyword>
<name>A0ABM8ZT58_9VIBR</name>
<feature type="transmembrane region" description="Helical" evidence="1">
    <location>
        <begin position="30"/>
        <end position="49"/>
    </location>
</feature>
<comment type="caution">
    <text evidence="2">The sequence shown here is derived from an EMBL/GenBank/DDBJ whole genome shotgun (WGS) entry which is preliminary data.</text>
</comment>
<dbReference type="Proteomes" id="UP000838672">
    <property type="component" value="Unassembled WGS sequence"/>
</dbReference>
<keyword evidence="3" id="KW-1185">Reference proteome</keyword>
<organism evidence="2 3">
    <name type="scientific">Vibrio stylophorae</name>
    <dbReference type="NCBI Taxonomy" id="659351"/>
    <lineage>
        <taxon>Bacteria</taxon>
        <taxon>Pseudomonadati</taxon>
        <taxon>Pseudomonadota</taxon>
        <taxon>Gammaproteobacteria</taxon>
        <taxon>Vibrionales</taxon>
        <taxon>Vibrionaceae</taxon>
        <taxon>Vibrio</taxon>
    </lineage>
</organism>
<gene>
    <name evidence="2" type="ORF">VST7929_01353</name>
</gene>
<dbReference type="EMBL" id="CAKLDI010000001">
    <property type="protein sequence ID" value="CAH0533483.1"/>
    <property type="molecule type" value="Genomic_DNA"/>
</dbReference>
<keyword evidence="1" id="KW-1133">Transmembrane helix</keyword>
<evidence type="ECO:0000256" key="1">
    <source>
        <dbReference type="SAM" id="Phobius"/>
    </source>
</evidence>
<protein>
    <submittedName>
        <fullName evidence="2">Uncharacterized protein</fullName>
    </submittedName>
</protein>
<reference evidence="2" key="1">
    <citation type="submission" date="2021-11" db="EMBL/GenBank/DDBJ databases">
        <authorList>
            <person name="Rodrigo-Torres L."/>
            <person name="Arahal R. D."/>
            <person name="Lucena T."/>
        </authorList>
    </citation>
    <scope>NUCLEOTIDE SEQUENCE</scope>
    <source>
        <strain evidence="2">CECT 7929</strain>
    </source>
</reference>
<sequence length="64" mass="7640">MARRNPYSRRAMNKAIRENEAEDWRKYPELMWGIYIVGFIVLIIVFAVTHCSSHNVYYVKYGIV</sequence>
<accession>A0ABM8ZT58</accession>
<keyword evidence="1" id="KW-0812">Transmembrane</keyword>
<proteinExistence type="predicted"/>